<proteinExistence type="predicted"/>
<dbReference type="EMBL" id="CP165727">
    <property type="protein sequence ID" value="XDV67836.1"/>
    <property type="molecule type" value="Genomic_DNA"/>
</dbReference>
<dbReference type="AlphaFoldDB" id="A0AB39YFS2"/>
<reference evidence="1" key="1">
    <citation type="submission" date="2024-08" db="EMBL/GenBank/DDBJ databases">
        <authorList>
            <person name="Yu S.T."/>
        </authorList>
    </citation>
    <scope>NUCLEOTIDE SEQUENCE</scope>
    <source>
        <strain evidence="1">R33</strain>
    </source>
</reference>
<dbReference type="RefSeq" id="WP_053787521.1">
    <property type="nucleotide sequence ID" value="NZ_CP165727.1"/>
</dbReference>
<gene>
    <name evidence="1" type="ORF">AB5J51_35400</name>
</gene>
<sequence>MQCTSFPDDLVSLQAEWLRTYRELARRPATAGTTPLRRRLIALSRAIAAHPYWSRPARTAGGPVELRRAARARGWVRAA</sequence>
<accession>A0AB39YFS2</accession>
<name>A0AB39YFS2_9ACTN</name>
<organism evidence="1">
    <name type="scientific">Streptomyces sp. R33</name>
    <dbReference type="NCBI Taxonomy" id="3238629"/>
    <lineage>
        <taxon>Bacteria</taxon>
        <taxon>Bacillati</taxon>
        <taxon>Actinomycetota</taxon>
        <taxon>Actinomycetes</taxon>
        <taxon>Kitasatosporales</taxon>
        <taxon>Streptomycetaceae</taxon>
        <taxon>Streptomyces</taxon>
    </lineage>
</organism>
<protein>
    <submittedName>
        <fullName evidence="1">Uncharacterized protein</fullName>
    </submittedName>
</protein>
<evidence type="ECO:0000313" key="1">
    <source>
        <dbReference type="EMBL" id="XDV67836.1"/>
    </source>
</evidence>